<evidence type="ECO:0000313" key="2">
    <source>
        <dbReference type="EMBL" id="OMP05503.1"/>
    </source>
</evidence>
<dbReference type="AlphaFoldDB" id="A0A1R3KEK2"/>
<comment type="caution">
    <text evidence="2">The sequence shown here is derived from an EMBL/GenBank/DDBJ whole genome shotgun (WGS) entry which is preliminary data.</text>
</comment>
<reference evidence="3" key="1">
    <citation type="submission" date="2013-09" db="EMBL/GenBank/DDBJ databases">
        <title>Corchorus olitorius genome sequencing.</title>
        <authorList>
            <person name="Alam M."/>
            <person name="Haque M.S."/>
            <person name="Islam M.S."/>
            <person name="Emdad E.M."/>
            <person name="Islam M.M."/>
            <person name="Ahmed B."/>
            <person name="Halim A."/>
            <person name="Hossen Q.M.M."/>
            <person name="Hossain M.Z."/>
            <person name="Ahmed R."/>
            <person name="Khan M.M."/>
            <person name="Islam R."/>
            <person name="Rashid M.M."/>
            <person name="Khan S.A."/>
            <person name="Rahman M.S."/>
            <person name="Alam M."/>
            <person name="Yahiya A.S."/>
            <person name="Khan M.S."/>
            <person name="Azam M.S."/>
            <person name="Haque T."/>
            <person name="Lashkar M.Z.H."/>
            <person name="Akhand A.I."/>
            <person name="Morshed G."/>
            <person name="Roy S."/>
            <person name="Uddin K.S."/>
            <person name="Rabeya T."/>
            <person name="Hossain A.S."/>
            <person name="Chowdhury A."/>
            <person name="Snigdha A.R."/>
            <person name="Mortoza M.S."/>
            <person name="Matin S.A."/>
            <person name="Hoque S.M.E."/>
            <person name="Islam M.K."/>
            <person name="Roy D.K."/>
            <person name="Haider R."/>
            <person name="Moosa M.M."/>
            <person name="Elias S.M."/>
            <person name="Hasan A.M."/>
            <person name="Jahan S."/>
            <person name="Shafiuddin M."/>
            <person name="Mahmood N."/>
            <person name="Shommy N.S."/>
        </authorList>
    </citation>
    <scope>NUCLEOTIDE SEQUENCE [LARGE SCALE GENOMIC DNA]</scope>
    <source>
        <strain evidence="3">cv. O-4</strain>
    </source>
</reference>
<name>A0A1R3KEK2_9ROSI</name>
<feature type="region of interest" description="Disordered" evidence="1">
    <location>
        <begin position="1"/>
        <end position="21"/>
    </location>
</feature>
<evidence type="ECO:0000256" key="1">
    <source>
        <dbReference type="SAM" id="MobiDB-lite"/>
    </source>
</evidence>
<protein>
    <submittedName>
        <fullName evidence="2">Uncharacterized protein</fullName>
    </submittedName>
</protein>
<evidence type="ECO:0000313" key="3">
    <source>
        <dbReference type="Proteomes" id="UP000187203"/>
    </source>
</evidence>
<proteinExistence type="predicted"/>
<organism evidence="2 3">
    <name type="scientific">Corchorus olitorius</name>
    <dbReference type="NCBI Taxonomy" id="93759"/>
    <lineage>
        <taxon>Eukaryota</taxon>
        <taxon>Viridiplantae</taxon>
        <taxon>Streptophyta</taxon>
        <taxon>Embryophyta</taxon>
        <taxon>Tracheophyta</taxon>
        <taxon>Spermatophyta</taxon>
        <taxon>Magnoliopsida</taxon>
        <taxon>eudicotyledons</taxon>
        <taxon>Gunneridae</taxon>
        <taxon>Pentapetalae</taxon>
        <taxon>rosids</taxon>
        <taxon>malvids</taxon>
        <taxon>Malvales</taxon>
        <taxon>Malvaceae</taxon>
        <taxon>Grewioideae</taxon>
        <taxon>Apeibeae</taxon>
        <taxon>Corchorus</taxon>
    </lineage>
</organism>
<sequence length="46" mass="4918">MDRIDSPRDIQVDVESDSSEEAVVLTQVNSSTQQQEPTVATAGQGV</sequence>
<gene>
    <name evidence="2" type="ORF">COLO4_08805</name>
</gene>
<feature type="compositionally biased region" description="Basic and acidic residues" evidence="1">
    <location>
        <begin position="1"/>
        <end position="11"/>
    </location>
</feature>
<dbReference type="Proteomes" id="UP000187203">
    <property type="component" value="Unassembled WGS sequence"/>
</dbReference>
<keyword evidence="3" id="KW-1185">Reference proteome</keyword>
<accession>A0A1R3KEK2</accession>
<dbReference type="EMBL" id="AWUE01013954">
    <property type="protein sequence ID" value="OMP05503.1"/>
    <property type="molecule type" value="Genomic_DNA"/>
</dbReference>